<protein>
    <recommendedName>
        <fullName evidence="2">Response regulatory domain-containing protein</fullName>
    </recommendedName>
</protein>
<proteinExistence type="predicted"/>
<sequence>MNKNILFLEDNINGISQLAIYLRHKGVHCEITSDLNAWKTSIQKYKHNDKVFDLLIIDDNLYKEDTLSKLDNPLIGTNGGSNTGSKVAKLLRSSDAPDYLKQYKNIPIIIYSVHTLVQIKANIGNLDNVFIFEKLKGEEGEEKINQKCREILELS</sequence>
<name>A0A1W1E357_9ZZZZ</name>
<gene>
    <name evidence="1" type="ORF">MNB_SUP05-SYMBIONT-5-1276</name>
</gene>
<dbReference type="Gene3D" id="3.40.50.2300">
    <property type="match status" value="1"/>
</dbReference>
<dbReference type="EMBL" id="FPHZ01000144">
    <property type="protein sequence ID" value="SFV88375.1"/>
    <property type="molecule type" value="Genomic_DNA"/>
</dbReference>
<dbReference type="AlphaFoldDB" id="A0A1W1E357"/>
<evidence type="ECO:0008006" key="2">
    <source>
        <dbReference type="Google" id="ProtNLM"/>
    </source>
</evidence>
<evidence type="ECO:0000313" key="1">
    <source>
        <dbReference type="EMBL" id="SFV88375.1"/>
    </source>
</evidence>
<accession>A0A1W1E357</accession>
<organism evidence="1">
    <name type="scientific">hydrothermal vent metagenome</name>
    <dbReference type="NCBI Taxonomy" id="652676"/>
    <lineage>
        <taxon>unclassified sequences</taxon>
        <taxon>metagenomes</taxon>
        <taxon>ecological metagenomes</taxon>
    </lineage>
</organism>
<reference evidence="1" key="1">
    <citation type="submission" date="2016-10" db="EMBL/GenBank/DDBJ databases">
        <authorList>
            <person name="de Groot N.N."/>
        </authorList>
    </citation>
    <scope>NUCLEOTIDE SEQUENCE</scope>
</reference>